<dbReference type="EC" id="2.3.1.28" evidence="4 10"/>
<evidence type="ECO:0000256" key="3">
    <source>
        <dbReference type="ARBA" id="ARBA00011233"/>
    </source>
</evidence>
<dbReference type="AlphaFoldDB" id="A0A0D8IZ87"/>
<dbReference type="PANTHER" id="PTHR38474">
    <property type="entry name" value="SLR0299 PROTEIN"/>
    <property type="match status" value="1"/>
</dbReference>
<proteinExistence type="inferred from homology"/>
<evidence type="ECO:0000313" key="15">
    <source>
        <dbReference type="Proteomes" id="UP000431913"/>
    </source>
</evidence>
<dbReference type="SUPFAM" id="SSF52777">
    <property type="entry name" value="CoA-dependent acyltransferases"/>
    <property type="match status" value="1"/>
</dbReference>
<keyword evidence="7 10" id="KW-0046">Antibiotic resistance</keyword>
<evidence type="ECO:0000256" key="9">
    <source>
        <dbReference type="PIRSR" id="PIRSR000440-1"/>
    </source>
</evidence>
<dbReference type="InterPro" id="IPR001707">
    <property type="entry name" value="Cmp_AcTrfase"/>
</dbReference>
<dbReference type="InterPro" id="IPR018372">
    <property type="entry name" value="Chloramphenicol_AcTrfase_AS"/>
</dbReference>
<dbReference type="RefSeq" id="WP_009324301.1">
    <property type="nucleotide sequence ID" value="NZ_CATXDA010000043.1"/>
</dbReference>
<dbReference type="PIRSF" id="PIRSF000440">
    <property type="entry name" value="CAT"/>
    <property type="match status" value="1"/>
</dbReference>
<evidence type="ECO:0000256" key="5">
    <source>
        <dbReference type="ARBA" id="ARBA00020291"/>
    </source>
</evidence>
<reference evidence="12" key="1">
    <citation type="submission" date="2015-02" db="EMBL/GenBank/DDBJ databases">
        <title>A novel member of the family Ruminococcaceae isolated from human feces.</title>
        <authorList>
            <person name="Shkoporov A.N."/>
            <person name="Chaplin A.V."/>
            <person name="Motuzova O.V."/>
            <person name="Kafarskaia L.I."/>
            <person name="Khokhlova E.V."/>
            <person name="Efimov B.A."/>
        </authorList>
    </citation>
    <scope>NUCLEOTIDE SEQUENCE [LARGE SCALE GENOMIC DNA]</scope>
    <source>
        <strain evidence="12">585-1</strain>
    </source>
</reference>
<evidence type="ECO:0000256" key="7">
    <source>
        <dbReference type="ARBA" id="ARBA00023251"/>
    </source>
</evidence>
<comment type="subunit">
    <text evidence="3">Homotrimer.</text>
</comment>
<dbReference type="EMBL" id="VUNJ01000013">
    <property type="protein sequence ID" value="MST92639.1"/>
    <property type="molecule type" value="Genomic_DNA"/>
</dbReference>
<comment type="function">
    <text evidence="1 10">This enzyme is an effector of chloramphenicol resistance in bacteria.</text>
</comment>
<evidence type="ECO:0000313" key="13">
    <source>
        <dbReference type="EMBL" id="MST92639.1"/>
    </source>
</evidence>
<sequence length="228" mass="26394">MTFHKIDMQAWERKKRYEHYAEAVPCTYSMTVALDVTKLLCGVREKGLPFFPVVLYGLAREVNRHAEFRMAQDEMGNVGYYSHCDPCYTVFHKETESFTEVWTAYDASPAVFLARYREDMARYRNAPELSKPPAGKNLFNVSCIPWSSFTGFNLNLQNGYDYFLPIFTIGKYFSDGGKMRLPLAVQVHHAVCDGYHLSRFINGLQTWMDAFPQELEQEIEQQPGKPPR</sequence>
<dbReference type="GO" id="GO:0046677">
    <property type="term" value="P:response to antibiotic"/>
    <property type="evidence" value="ECO:0007669"/>
    <property type="project" value="UniProtKB-KW"/>
</dbReference>
<keyword evidence="14" id="KW-1185">Reference proteome</keyword>
<evidence type="ECO:0000256" key="2">
    <source>
        <dbReference type="ARBA" id="ARBA00010571"/>
    </source>
</evidence>
<protein>
    <recommendedName>
        <fullName evidence="5 10">Chloramphenicol acetyltransferase</fullName>
        <ecNumber evidence="4 10">2.3.1.28</ecNumber>
    </recommendedName>
</protein>
<comment type="catalytic activity">
    <reaction evidence="10">
        <text>chloramphenicol + acetyl-CoA = chloramphenicol 3-acetate + CoA</text>
        <dbReference type="Rhea" id="RHEA:18421"/>
        <dbReference type="ChEBI" id="CHEBI:16730"/>
        <dbReference type="ChEBI" id="CHEBI:17698"/>
        <dbReference type="ChEBI" id="CHEBI:57287"/>
        <dbReference type="ChEBI" id="CHEBI:57288"/>
        <dbReference type="EC" id="2.3.1.28"/>
    </reaction>
</comment>
<evidence type="ECO:0000256" key="4">
    <source>
        <dbReference type="ARBA" id="ARBA00013235"/>
    </source>
</evidence>
<name>A0A0D8IZ87_9FIRM</name>
<dbReference type="Proteomes" id="UP000032483">
    <property type="component" value="Unassembled WGS sequence"/>
</dbReference>
<accession>A0A0D8IZ87</accession>
<dbReference type="GeneID" id="42858039"/>
<dbReference type="SMART" id="SM01059">
    <property type="entry name" value="CAT"/>
    <property type="match status" value="1"/>
</dbReference>
<gene>
    <name evidence="13" type="ORF">FYJ76_11970</name>
    <name evidence="12" type="ORF">TQ39_15890</name>
</gene>
<keyword evidence="8 10" id="KW-0012">Acyltransferase</keyword>
<evidence type="ECO:0000313" key="12">
    <source>
        <dbReference type="EMBL" id="KJF38838.1"/>
    </source>
</evidence>
<evidence type="ECO:0000256" key="11">
    <source>
        <dbReference type="RuleBase" id="RU004156"/>
    </source>
</evidence>
<feature type="active site" description="Proton acceptor" evidence="9">
    <location>
        <position position="189"/>
    </location>
</feature>
<evidence type="ECO:0000256" key="8">
    <source>
        <dbReference type="ARBA" id="ARBA00023315"/>
    </source>
</evidence>
<dbReference type="Gene3D" id="3.30.559.10">
    <property type="entry name" value="Chloramphenicol acetyltransferase-like domain"/>
    <property type="match status" value="1"/>
</dbReference>
<dbReference type="PATRIC" id="fig|1550024.3.peg.3622"/>
<evidence type="ECO:0000313" key="14">
    <source>
        <dbReference type="Proteomes" id="UP000032483"/>
    </source>
</evidence>
<dbReference type="Proteomes" id="UP000431913">
    <property type="component" value="Unassembled WGS sequence"/>
</dbReference>
<dbReference type="InterPro" id="IPR023213">
    <property type="entry name" value="CAT-like_dom_sf"/>
</dbReference>
<dbReference type="PROSITE" id="PS00100">
    <property type="entry name" value="CAT"/>
    <property type="match status" value="1"/>
</dbReference>
<evidence type="ECO:0000256" key="1">
    <source>
        <dbReference type="ARBA" id="ARBA00002150"/>
    </source>
</evidence>
<evidence type="ECO:0000256" key="6">
    <source>
        <dbReference type="ARBA" id="ARBA00022679"/>
    </source>
</evidence>
<dbReference type="Pfam" id="PF00302">
    <property type="entry name" value="CAT"/>
    <property type="match status" value="1"/>
</dbReference>
<comment type="similarity">
    <text evidence="2 11">Belongs to the chloramphenicol acetyltransferase family.</text>
</comment>
<keyword evidence="6 10" id="KW-0808">Transferase</keyword>
<dbReference type="GO" id="GO:0008811">
    <property type="term" value="F:chloramphenicol O-acetyltransferase activity"/>
    <property type="evidence" value="ECO:0007669"/>
    <property type="project" value="UniProtKB-EC"/>
</dbReference>
<reference evidence="13 15" key="2">
    <citation type="submission" date="2019-08" db="EMBL/GenBank/DDBJ databases">
        <title>In-depth cultivation of the pig gut microbiome towards novel bacterial diversity and tailored functional studies.</title>
        <authorList>
            <person name="Wylensek D."/>
            <person name="Hitch T.C.A."/>
            <person name="Clavel T."/>
        </authorList>
    </citation>
    <scope>NUCLEOTIDE SEQUENCE [LARGE SCALE GENOMIC DNA]</scope>
    <source>
        <strain evidence="13 15">WCA3-601-WT-6J</strain>
    </source>
</reference>
<comment type="caution">
    <text evidence="12">The sequence shown here is derived from an EMBL/GenBank/DDBJ whole genome shotgun (WGS) entry which is preliminary data.</text>
</comment>
<dbReference type="EMBL" id="JXXK01000030">
    <property type="protein sequence ID" value="KJF38838.1"/>
    <property type="molecule type" value="Genomic_DNA"/>
</dbReference>
<evidence type="ECO:0000256" key="10">
    <source>
        <dbReference type="RuleBase" id="RU000503"/>
    </source>
</evidence>
<organism evidence="12 14">
    <name type="scientific">Ruthenibacterium lactatiformans</name>
    <dbReference type="NCBI Taxonomy" id="1550024"/>
    <lineage>
        <taxon>Bacteria</taxon>
        <taxon>Bacillati</taxon>
        <taxon>Bacillota</taxon>
        <taxon>Clostridia</taxon>
        <taxon>Eubacteriales</taxon>
        <taxon>Oscillospiraceae</taxon>
        <taxon>Ruthenibacterium</taxon>
    </lineage>
</organism>
<dbReference type="PANTHER" id="PTHR38474:SF2">
    <property type="entry name" value="CHLORAMPHENICOL ACETYLTRANSFERASE"/>
    <property type="match status" value="1"/>
</dbReference>